<dbReference type="Pfam" id="PF13649">
    <property type="entry name" value="Methyltransf_25"/>
    <property type="match status" value="1"/>
</dbReference>
<dbReference type="Proteomes" id="UP000028933">
    <property type="component" value="Chromosome"/>
</dbReference>
<dbReference type="eggNOG" id="COG0500">
    <property type="taxonomic scope" value="Bacteria"/>
</dbReference>
<dbReference type="KEGG" id="eao:BD94_2734"/>
<dbReference type="EMBL" id="CP007547">
    <property type="protein sequence ID" value="AIL46509.1"/>
    <property type="molecule type" value="Genomic_DNA"/>
</dbReference>
<dbReference type="InterPro" id="IPR029063">
    <property type="entry name" value="SAM-dependent_MTases_sf"/>
</dbReference>
<evidence type="ECO:0000259" key="2">
    <source>
        <dbReference type="Pfam" id="PF13649"/>
    </source>
</evidence>
<evidence type="ECO:0000256" key="1">
    <source>
        <dbReference type="ARBA" id="ARBA00022679"/>
    </source>
</evidence>
<evidence type="ECO:0000313" key="3">
    <source>
        <dbReference type="EMBL" id="AIL46509.1"/>
    </source>
</evidence>
<dbReference type="SUPFAM" id="SSF53335">
    <property type="entry name" value="S-adenosyl-L-methionine-dependent methyltransferases"/>
    <property type="match status" value="1"/>
</dbReference>
<accession>A0A077EJX5</accession>
<dbReference type="Gene3D" id="2.20.25.110">
    <property type="entry name" value="S-adenosyl-L-methionine-dependent methyltransferases"/>
    <property type="match status" value="1"/>
</dbReference>
<dbReference type="Gene3D" id="3.40.50.150">
    <property type="entry name" value="Vaccinia Virus protein VP39"/>
    <property type="match status" value="1"/>
</dbReference>
<protein>
    <submittedName>
        <fullName evidence="3">Methyltransferase, putative</fullName>
    </submittedName>
</protein>
<dbReference type="CDD" id="cd02440">
    <property type="entry name" value="AdoMet_MTases"/>
    <property type="match status" value="1"/>
</dbReference>
<dbReference type="PANTHER" id="PTHR43861">
    <property type="entry name" value="TRANS-ACONITATE 2-METHYLTRANSFERASE-RELATED"/>
    <property type="match status" value="1"/>
</dbReference>
<dbReference type="STRING" id="1338011.BD94_2734"/>
<dbReference type="HOGENOM" id="CLU_069129_1_0_10"/>
<evidence type="ECO:0000313" key="4">
    <source>
        <dbReference type="Proteomes" id="UP000028933"/>
    </source>
</evidence>
<dbReference type="GO" id="GO:0032259">
    <property type="term" value="P:methylation"/>
    <property type="evidence" value="ECO:0007669"/>
    <property type="project" value="UniProtKB-KW"/>
</dbReference>
<dbReference type="RefSeq" id="WP_009091606.1">
    <property type="nucleotide sequence ID" value="NZ_CP007547.1"/>
</dbReference>
<sequence>MDWFESWFNTPYYHILYKDRDFVEAENFIDKLLAEIRLPQHSTIIDLACGHGRHSVYLNQKGYTVLGLDLSEASISFDKQFENDTLSFRVHDMRNPIQGEKVDAVMNLFTSFGYFDQDDDDEKVFESVAQALKPGGLFVLDFLNADYVEHTLVPESLIVKDNISFSIHKKIDNKRVIKDIRFSDNGQDFHYEEKVKLHSFEKLKSLAEKHQLSYVTRWGDYQLGLFSDNSPRCIILFQKK</sequence>
<feature type="domain" description="Methyltransferase" evidence="2">
    <location>
        <begin position="44"/>
        <end position="136"/>
    </location>
</feature>
<organism evidence="3 4">
    <name type="scientific">Elizabethkingia anophelis NUHP1</name>
    <dbReference type="NCBI Taxonomy" id="1338011"/>
    <lineage>
        <taxon>Bacteria</taxon>
        <taxon>Pseudomonadati</taxon>
        <taxon>Bacteroidota</taxon>
        <taxon>Flavobacteriia</taxon>
        <taxon>Flavobacteriales</taxon>
        <taxon>Weeksellaceae</taxon>
        <taxon>Elizabethkingia</taxon>
    </lineage>
</organism>
<dbReference type="AlphaFoldDB" id="A0A077EJX5"/>
<dbReference type="GO" id="GO:0008168">
    <property type="term" value="F:methyltransferase activity"/>
    <property type="evidence" value="ECO:0007669"/>
    <property type="project" value="UniProtKB-KW"/>
</dbReference>
<dbReference type="InterPro" id="IPR041698">
    <property type="entry name" value="Methyltransf_25"/>
</dbReference>
<proteinExistence type="predicted"/>
<reference evidence="3" key="1">
    <citation type="journal article" date="2013" name="Lancet">
        <title>First case of E anophelis outbreak in an intensive-care unit.</title>
        <authorList>
            <person name="Teo J."/>
            <person name="Tan S.Y."/>
            <person name="Tay M."/>
            <person name="Ding Y."/>
            <person name="Kjelleberg S."/>
            <person name="Givskov M."/>
            <person name="Lin R.T."/>
            <person name="Yang L."/>
        </authorList>
    </citation>
    <scope>NUCLEOTIDE SEQUENCE [LARGE SCALE GENOMIC DNA]</scope>
    <source>
        <strain evidence="3">NUHP1</strain>
    </source>
</reference>
<gene>
    <name evidence="3" type="ORF">BD94_2734</name>
</gene>
<keyword evidence="3" id="KW-0489">Methyltransferase</keyword>
<name>A0A077EJX5_9FLAO</name>
<keyword evidence="1 3" id="KW-0808">Transferase</keyword>
<dbReference type="GeneID" id="56683880"/>
<reference evidence="3" key="2">
    <citation type="journal article" date="2015" name="Genome Biol. Evol.">
        <title>Complete Genome Sequence and Transcriptomic Analysis of the Novel Pathogen Elizabethkingia anophelis in Response to Oxidative Stress.</title>
        <authorList>
            <person name="Li Y."/>
            <person name="Liu Y."/>
            <person name="Chew S.C."/>
            <person name="Tay M."/>
            <person name="Salido M.M."/>
            <person name="Teo J."/>
            <person name="Lauro F.M."/>
            <person name="Givskov M."/>
            <person name="Yang L."/>
        </authorList>
    </citation>
    <scope>NUCLEOTIDE SEQUENCE</scope>
    <source>
        <strain evidence="3">NUHP1</strain>
    </source>
</reference>